<sequence>MAIEERVIDIDDAQAIALQAGGQLRGADRGDRGSVGEHELDAGIRMPRIQRHIGRPRLEHRQYGDDRLGRALHQQRHIRAGAHAVTGQQMRQPVRCLVEFAVRPRPSGAADRHRLRGPGHLGGEQLRHRHR</sequence>
<dbReference type="Proteomes" id="UP000466894">
    <property type="component" value="Chromosome"/>
</dbReference>
<organism evidence="2 3">
    <name type="scientific">Mycobacterium noviomagense</name>
    <dbReference type="NCBI Taxonomy" id="459858"/>
    <lineage>
        <taxon>Bacteria</taxon>
        <taxon>Bacillati</taxon>
        <taxon>Actinomycetota</taxon>
        <taxon>Actinomycetes</taxon>
        <taxon>Mycobacteriales</taxon>
        <taxon>Mycobacteriaceae</taxon>
        <taxon>Mycobacterium</taxon>
    </lineage>
</organism>
<name>A0A7I7P7Z3_9MYCO</name>
<dbReference type="AlphaFoldDB" id="A0A7I7P7Z3"/>
<evidence type="ECO:0000313" key="3">
    <source>
        <dbReference type="Proteomes" id="UP000466894"/>
    </source>
</evidence>
<dbReference type="KEGG" id="mnv:MNVI_00120"/>
<dbReference type="AntiFam" id="ANF00178">
    <property type="entry name" value="Shadow ORF (opposite dhbF)"/>
</dbReference>
<gene>
    <name evidence="2" type="ORF">MNVI_00120</name>
</gene>
<evidence type="ECO:0000256" key="1">
    <source>
        <dbReference type="SAM" id="MobiDB-lite"/>
    </source>
</evidence>
<reference evidence="2 3" key="1">
    <citation type="journal article" date="2019" name="Emerg. Microbes Infect.">
        <title>Comprehensive subspecies identification of 175 nontuberculous mycobacteria species based on 7547 genomic profiles.</title>
        <authorList>
            <person name="Matsumoto Y."/>
            <person name="Kinjo T."/>
            <person name="Motooka D."/>
            <person name="Nabeya D."/>
            <person name="Jung N."/>
            <person name="Uechi K."/>
            <person name="Horii T."/>
            <person name="Iida T."/>
            <person name="Fujita J."/>
            <person name="Nakamura S."/>
        </authorList>
    </citation>
    <scope>NUCLEOTIDE SEQUENCE [LARGE SCALE GENOMIC DNA]</scope>
    <source>
        <strain evidence="2 3">JCM 16367</strain>
    </source>
</reference>
<feature type="region of interest" description="Disordered" evidence="1">
    <location>
        <begin position="105"/>
        <end position="131"/>
    </location>
</feature>
<proteinExistence type="predicted"/>
<dbReference type="EMBL" id="AP022583">
    <property type="protein sequence ID" value="BBY04694.1"/>
    <property type="molecule type" value="Genomic_DNA"/>
</dbReference>
<protein>
    <submittedName>
        <fullName evidence="2">Uncharacterized protein</fullName>
    </submittedName>
</protein>
<accession>A0A7I7P7Z3</accession>
<evidence type="ECO:0000313" key="2">
    <source>
        <dbReference type="EMBL" id="BBY04694.1"/>
    </source>
</evidence>